<organism evidence="1 2">
    <name type="scientific">Posidoniimonas corsicana</name>
    <dbReference type="NCBI Taxonomy" id="1938618"/>
    <lineage>
        <taxon>Bacteria</taxon>
        <taxon>Pseudomonadati</taxon>
        <taxon>Planctomycetota</taxon>
        <taxon>Planctomycetia</taxon>
        <taxon>Pirellulales</taxon>
        <taxon>Lacipirellulaceae</taxon>
        <taxon>Posidoniimonas</taxon>
    </lineage>
</organism>
<gene>
    <name evidence="1" type="ORF">KOR34_00910</name>
</gene>
<proteinExistence type="predicted"/>
<dbReference type="Gene3D" id="2.115.10.20">
    <property type="entry name" value="Glycosyl hydrolase domain, family 43"/>
    <property type="match status" value="2"/>
</dbReference>
<accession>A0A5C5VB50</accession>
<keyword evidence="2" id="KW-1185">Reference proteome</keyword>
<dbReference type="GO" id="GO:0016787">
    <property type="term" value="F:hydrolase activity"/>
    <property type="evidence" value="ECO:0007669"/>
    <property type="project" value="UniProtKB-KW"/>
</dbReference>
<keyword evidence="1" id="KW-0378">Hydrolase</keyword>
<sequence length="287" mass="32349">MHHGPQFVRTGPILDPAQIRKVAPNYPHHDAMFPSVVATDALHNARGKYYCYFGPHDPPGGIYLAVADDPAGPWRPRTEPVIRRVWPGRLSVDHVASPHALWVRELGRLILWFHGPNWVTHWAASDDGIHFEYGGVSLQDTKPATVSYARVFRSLDGFLMIYMRRDTNGIHHLHAAHSTDAVNFQEAGRVLRSQRGHYCGGWLWRGLLIYHHDLPGHVPGRFTANLVCREFDPLTLASGDERVFYEAPLQDTPRVASACILEQDLAHLYYDAGPRLSNSICHAVLRP</sequence>
<name>A0A5C5VB50_9BACT</name>
<dbReference type="Proteomes" id="UP000316714">
    <property type="component" value="Unassembled WGS sequence"/>
</dbReference>
<dbReference type="SUPFAM" id="SSF75005">
    <property type="entry name" value="Arabinanase/levansucrase/invertase"/>
    <property type="match status" value="1"/>
</dbReference>
<evidence type="ECO:0000313" key="1">
    <source>
        <dbReference type="EMBL" id="TWT35203.1"/>
    </source>
</evidence>
<comment type="caution">
    <text evidence="1">The sequence shown here is derived from an EMBL/GenBank/DDBJ whole genome shotgun (WGS) entry which is preliminary data.</text>
</comment>
<dbReference type="AlphaFoldDB" id="A0A5C5VB50"/>
<reference evidence="1 2" key="1">
    <citation type="submission" date="2019-02" db="EMBL/GenBank/DDBJ databases">
        <title>Deep-cultivation of Planctomycetes and their phenomic and genomic characterization uncovers novel biology.</title>
        <authorList>
            <person name="Wiegand S."/>
            <person name="Jogler M."/>
            <person name="Boedeker C."/>
            <person name="Pinto D."/>
            <person name="Vollmers J."/>
            <person name="Rivas-Marin E."/>
            <person name="Kohn T."/>
            <person name="Peeters S.H."/>
            <person name="Heuer A."/>
            <person name="Rast P."/>
            <person name="Oberbeckmann S."/>
            <person name="Bunk B."/>
            <person name="Jeske O."/>
            <person name="Meyerdierks A."/>
            <person name="Storesund J.E."/>
            <person name="Kallscheuer N."/>
            <person name="Luecker S."/>
            <person name="Lage O.M."/>
            <person name="Pohl T."/>
            <person name="Merkel B.J."/>
            <person name="Hornburger P."/>
            <person name="Mueller R.-W."/>
            <person name="Bruemmer F."/>
            <person name="Labrenz M."/>
            <person name="Spormann A.M."/>
            <person name="Op Den Camp H."/>
            <person name="Overmann J."/>
            <person name="Amann R."/>
            <person name="Jetten M.S.M."/>
            <person name="Mascher T."/>
            <person name="Medema M.H."/>
            <person name="Devos D.P."/>
            <person name="Kaster A.-K."/>
            <person name="Ovreas L."/>
            <person name="Rohde M."/>
            <person name="Galperin M.Y."/>
            <person name="Jogler C."/>
        </authorList>
    </citation>
    <scope>NUCLEOTIDE SEQUENCE [LARGE SCALE GENOMIC DNA]</scope>
    <source>
        <strain evidence="1 2">KOR34</strain>
    </source>
</reference>
<dbReference type="EMBL" id="SIHJ01000001">
    <property type="protein sequence ID" value="TWT35203.1"/>
    <property type="molecule type" value="Genomic_DNA"/>
</dbReference>
<protein>
    <submittedName>
        <fullName evidence="1">Glycosyl hydrolases family 43</fullName>
    </submittedName>
</protein>
<evidence type="ECO:0000313" key="2">
    <source>
        <dbReference type="Proteomes" id="UP000316714"/>
    </source>
</evidence>
<dbReference type="InterPro" id="IPR023296">
    <property type="entry name" value="Glyco_hydro_beta-prop_sf"/>
</dbReference>